<feature type="region of interest" description="Disordered" evidence="1">
    <location>
        <begin position="497"/>
        <end position="516"/>
    </location>
</feature>
<evidence type="ECO:0000256" key="1">
    <source>
        <dbReference type="SAM" id="MobiDB-lite"/>
    </source>
</evidence>
<feature type="compositionally biased region" description="Acidic residues" evidence="1">
    <location>
        <begin position="93"/>
        <end position="121"/>
    </location>
</feature>
<dbReference type="OrthoDB" id="18234at2759"/>
<dbReference type="EMBL" id="LT598464">
    <property type="protein sequence ID" value="SCU80329.1"/>
    <property type="molecule type" value="Genomic_DNA"/>
</dbReference>
<feature type="region of interest" description="Disordered" evidence="1">
    <location>
        <begin position="1"/>
        <end position="47"/>
    </location>
</feature>
<evidence type="ECO:0000259" key="2">
    <source>
        <dbReference type="SMART" id="SM01292"/>
    </source>
</evidence>
<dbReference type="GO" id="GO:0005829">
    <property type="term" value="C:cytosol"/>
    <property type="evidence" value="ECO:0007669"/>
    <property type="project" value="TreeGrafter"/>
</dbReference>
<feature type="region of interest" description="Disordered" evidence="1">
    <location>
        <begin position="65"/>
        <end position="158"/>
    </location>
</feature>
<dbReference type="GO" id="GO:0007010">
    <property type="term" value="P:cytoskeleton organization"/>
    <property type="evidence" value="ECO:0007669"/>
    <property type="project" value="TreeGrafter"/>
</dbReference>
<dbReference type="AlphaFoldDB" id="A0A1G4ITK8"/>
<dbReference type="SMART" id="SM01292">
    <property type="entry name" value="N1221"/>
    <property type="match status" value="1"/>
</dbReference>
<name>A0A1G4ITK8_9SACH</name>
<feature type="domain" description="Far11/STRP C-terminal" evidence="3">
    <location>
        <begin position="556"/>
        <end position="910"/>
    </location>
</feature>
<gene>
    <name evidence="4" type="ORF">LAMI_0B01794G</name>
</gene>
<reference evidence="4 5" key="1">
    <citation type="submission" date="2016-03" db="EMBL/GenBank/DDBJ databases">
        <authorList>
            <person name="Devillers H."/>
        </authorList>
    </citation>
    <scope>NUCLEOTIDE SEQUENCE [LARGE SCALE GENOMIC DNA]</scope>
    <source>
        <strain evidence="4">CBS 11717</strain>
    </source>
</reference>
<dbReference type="InterPro" id="IPR012486">
    <property type="entry name" value="Far11/STRP_N"/>
</dbReference>
<keyword evidence="5" id="KW-1185">Reference proteome</keyword>
<dbReference type="Pfam" id="PF11882">
    <property type="entry name" value="DUF3402"/>
    <property type="match status" value="2"/>
</dbReference>
<dbReference type="PANTHER" id="PTHR13239:SF4">
    <property type="entry name" value="AT25231P"/>
    <property type="match status" value="1"/>
</dbReference>
<dbReference type="InterPro" id="IPR021819">
    <property type="entry name" value="Far11/STRP_C"/>
</dbReference>
<dbReference type="Proteomes" id="UP000191024">
    <property type="component" value="Chromosome B"/>
</dbReference>
<accession>A0A1G4ITK8</accession>
<feature type="domain" description="Far11/STRP N-terminal" evidence="2">
    <location>
        <begin position="191"/>
        <end position="463"/>
    </location>
</feature>
<feature type="compositionally biased region" description="Basic and acidic residues" evidence="1">
    <location>
        <begin position="31"/>
        <end position="47"/>
    </location>
</feature>
<sequence length="917" mass="105172">MPESGKTRSPLIRSISSKELRLKSGRNSFYSHEDDKNHDNRERANEVHDQLLHDLDHLFHRKLHLSESGGERGKIRSPRGSESSLEVNNDHNENDEDMEHEAVEAEQEEEDESFANVDEIDGPISPSSSAGSLKDMVRKSGNDSPSAKSKARTDSAQEKDYNMKVDQDYQKKLDERAEEISQGIFVHHPSKTTLNWTLQDFVSMREEIPDWFTAADYSCLKVCKEAFDKNHDASRYLKDGNYSSLVLEHLIKAIDDDSRNTEIFSALAYISMGFYGSTNSIENHLAAINKCNVSLAPHFQKLIHSFKVHAELCRDEDTHLGELTSLFFFSSTIVFFICNVLIKEEALELRLNAINIINENEVLSFLTEYIDCWRWKSRLCMRIRNIIILLHRLLLLQFGDGGFLKATKDYVLKKHNLEHSKASSNPSVLQISPLDYHSFREDVVARYPAFVPPESIMPESFDNPTSLSQFLEIPRPRARSTINSSLPIPNYNLATPVPSPISSPSPADSPGGKVRKSYQTNLAFPSPYPSDDEAGNDELACRMDLPDEKRDSEYIPYNIVEAAAILNKNIRCKLSTKQLWDERKLFMAQERGWAKNADNIHHEVSYEDDDCNEALVMQRTEKFYAASMPNFSSLICVLLQIMEANCSNCTVFEEDLASGRSPETFKSQLEMTRSKEITLKAASGVLFLLLKWFKLNHILKFEHMCVLLYDYQYINIATALLNKISERYSDRIFNKTIEARHSFWTECAKFSPSYETSLNAEIPPKLNVRLLTTEVYILKVLEKTISSKTQRLKELPLSIGSLFKRFYQFSNPDIYHPILKIVRELTPFKNKRWKSEHMDLISGVYLYEKLKLTDNWVTGKDITGELGDACGQEIALRALLQFYNFSHYQQCMEHFGYGKKRDDSFFAKEAEVLAGNY</sequence>
<dbReference type="STRING" id="1230905.A0A1G4ITK8"/>
<dbReference type="Pfam" id="PF07923">
    <property type="entry name" value="N1221"/>
    <property type="match status" value="1"/>
</dbReference>
<protein>
    <submittedName>
        <fullName evidence="4">LAMI_0B01794g1_1</fullName>
    </submittedName>
</protein>
<evidence type="ECO:0000259" key="3">
    <source>
        <dbReference type="SMART" id="SM01293"/>
    </source>
</evidence>
<organism evidence="4 5">
    <name type="scientific">Lachancea mirantina</name>
    <dbReference type="NCBI Taxonomy" id="1230905"/>
    <lineage>
        <taxon>Eukaryota</taxon>
        <taxon>Fungi</taxon>
        <taxon>Dikarya</taxon>
        <taxon>Ascomycota</taxon>
        <taxon>Saccharomycotina</taxon>
        <taxon>Saccharomycetes</taxon>
        <taxon>Saccharomycetales</taxon>
        <taxon>Saccharomycetaceae</taxon>
        <taxon>Lachancea</taxon>
    </lineage>
</organism>
<dbReference type="InterPro" id="IPR040185">
    <property type="entry name" value="Far11/STRP"/>
</dbReference>
<evidence type="ECO:0000313" key="4">
    <source>
        <dbReference type="EMBL" id="SCU80329.1"/>
    </source>
</evidence>
<evidence type="ECO:0000313" key="5">
    <source>
        <dbReference type="Proteomes" id="UP000191024"/>
    </source>
</evidence>
<dbReference type="SMART" id="SM01293">
    <property type="entry name" value="DUF3402"/>
    <property type="match status" value="1"/>
</dbReference>
<proteinExistence type="predicted"/>
<dbReference type="PANTHER" id="PTHR13239">
    <property type="entry name" value="PROTEIN REQUIRED FOR HYPHAL ANASTOMOSIS HAM-2"/>
    <property type="match status" value="1"/>
</dbReference>